<protein>
    <recommendedName>
        <fullName evidence="1">LUD domain-containing protein</fullName>
    </recommendedName>
</protein>
<evidence type="ECO:0000313" key="2">
    <source>
        <dbReference type="EMBL" id="GAI22825.1"/>
    </source>
</evidence>
<dbReference type="AlphaFoldDB" id="X1N7H8"/>
<sequence length="89" mass="9884">MEEALIKQTIKALRARRFDARLAPNRESARKIILELVPLGASIGIGDSVTLWQIQVLPELEARGHQIVNPFASNVLPEESNPYSLVPLL</sequence>
<feature type="non-terminal residue" evidence="2">
    <location>
        <position position="89"/>
    </location>
</feature>
<proteinExistence type="predicted"/>
<reference evidence="2" key="1">
    <citation type="journal article" date="2014" name="Front. Microbiol.">
        <title>High frequency of phylogenetically diverse reductive dehalogenase-homologous genes in deep subseafloor sedimentary metagenomes.</title>
        <authorList>
            <person name="Kawai M."/>
            <person name="Futagami T."/>
            <person name="Toyoda A."/>
            <person name="Takaki Y."/>
            <person name="Nishi S."/>
            <person name="Hori S."/>
            <person name="Arai W."/>
            <person name="Tsubouchi T."/>
            <person name="Morono Y."/>
            <person name="Uchiyama I."/>
            <person name="Ito T."/>
            <person name="Fujiyama A."/>
            <person name="Inagaki F."/>
            <person name="Takami H."/>
        </authorList>
    </citation>
    <scope>NUCLEOTIDE SEQUENCE</scope>
    <source>
        <strain evidence="2">Expedition CK06-06</strain>
    </source>
</reference>
<evidence type="ECO:0000259" key="1">
    <source>
        <dbReference type="Pfam" id="PF02589"/>
    </source>
</evidence>
<accession>X1N7H8</accession>
<name>X1N7H8_9ZZZZ</name>
<comment type="caution">
    <text evidence="2">The sequence shown here is derived from an EMBL/GenBank/DDBJ whole genome shotgun (WGS) entry which is preliminary data.</text>
</comment>
<dbReference type="Pfam" id="PF02589">
    <property type="entry name" value="LUD_dom"/>
    <property type="match status" value="1"/>
</dbReference>
<feature type="domain" description="LUD" evidence="1">
    <location>
        <begin position="6"/>
        <end position="79"/>
    </location>
</feature>
<dbReference type="InterPro" id="IPR003741">
    <property type="entry name" value="LUD_dom"/>
</dbReference>
<gene>
    <name evidence="2" type="ORF">S06H3_25616</name>
</gene>
<organism evidence="2">
    <name type="scientific">marine sediment metagenome</name>
    <dbReference type="NCBI Taxonomy" id="412755"/>
    <lineage>
        <taxon>unclassified sequences</taxon>
        <taxon>metagenomes</taxon>
        <taxon>ecological metagenomes</taxon>
    </lineage>
</organism>
<dbReference type="EMBL" id="BARV01014758">
    <property type="protein sequence ID" value="GAI22825.1"/>
    <property type="molecule type" value="Genomic_DNA"/>
</dbReference>